<dbReference type="Proteomes" id="UP001293718">
    <property type="component" value="Unassembled WGS sequence"/>
</dbReference>
<feature type="modified residue" description="4-aspartylphosphate" evidence="5">
    <location>
        <position position="53"/>
    </location>
</feature>
<evidence type="ECO:0000256" key="1">
    <source>
        <dbReference type="ARBA" id="ARBA00022553"/>
    </source>
</evidence>
<dbReference type="CDD" id="cd06170">
    <property type="entry name" value="LuxR_C_like"/>
    <property type="match status" value="1"/>
</dbReference>
<reference evidence="8 9" key="1">
    <citation type="submission" date="2023-11" db="EMBL/GenBank/DDBJ databases">
        <title>Draft genome of Azohydromonas lata strain H1 (DSM1123), a polyhydroxyalkanoate producer.</title>
        <authorList>
            <person name="Traversa D."/>
            <person name="D'Addabbo P."/>
            <person name="Pazzani C."/>
            <person name="Manzari C."/>
            <person name="Chiara M."/>
            <person name="Scrascia M."/>
        </authorList>
    </citation>
    <scope>NUCLEOTIDE SEQUENCE [LARGE SCALE GENOMIC DNA]</scope>
    <source>
        <strain evidence="8 9">H1</strain>
    </source>
</reference>
<dbReference type="EMBL" id="JAXOJX010000020">
    <property type="protein sequence ID" value="MDZ5457597.1"/>
    <property type="molecule type" value="Genomic_DNA"/>
</dbReference>
<name>A0ABU5IF56_9BURK</name>
<dbReference type="PROSITE" id="PS50110">
    <property type="entry name" value="RESPONSE_REGULATORY"/>
    <property type="match status" value="1"/>
</dbReference>
<feature type="domain" description="HTH luxR-type" evidence="6">
    <location>
        <begin position="141"/>
        <end position="206"/>
    </location>
</feature>
<evidence type="ECO:0000256" key="3">
    <source>
        <dbReference type="ARBA" id="ARBA00023125"/>
    </source>
</evidence>
<protein>
    <submittedName>
        <fullName evidence="8">Response regulator transcription factor</fullName>
    </submittedName>
</protein>
<dbReference type="SMART" id="SM00448">
    <property type="entry name" value="REC"/>
    <property type="match status" value="1"/>
</dbReference>
<proteinExistence type="predicted"/>
<organism evidence="8 9">
    <name type="scientific">Azohydromonas lata</name>
    <dbReference type="NCBI Taxonomy" id="45677"/>
    <lineage>
        <taxon>Bacteria</taxon>
        <taxon>Pseudomonadati</taxon>
        <taxon>Pseudomonadota</taxon>
        <taxon>Betaproteobacteria</taxon>
        <taxon>Burkholderiales</taxon>
        <taxon>Sphaerotilaceae</taxon>
        <taxon>Azohydromonas</taxon>
    </lineage>
</organism>
<gene>
    <name evidence="8" type="ORF">SM757_13540</name>
</gene>
<keyword evidence="1 5" id="KW-0597">Phosphoprotein</keyword>
<evidence type="ECO:0000259" key="6">
    <source>
        <dbReference type="PROSITE" id="PS50043"/>
    </source>
</evidence>
<keyword evidence="4" id="KW-0804">Transcription</keyword>
<dbReference type="SUPFAM" id="SSF52172">
    <property type="entry name" value="CheY-like"/>
    <property type="match status" value="1"/>
</dbReference>
<dbReference type="InterPro" id="IPR011006">
    <property type="entry name" value="CheY-like_superfamily"/>
</dbReference>
<feature type="domain" description="Response regulatory" evidence="7">
    <location>
        <begin position="3"/>
        <end position="118"/>
    </location>
</feature>
<dbReference type="InterPro" id="IPR058245">
    <property type="entry name" value="NreC/VraR/RcsB-like_REC"/>
</dbReference>
<dbReference type="PROSITE" id="PS50043">
    <property type="entry name" value="HTH_LUXR_2"/>
    <property type="match status" value="1"/>
</dbReference>
<dbReference type="PANTHER" id="PTHR43214">
    <property type="entry name" value="TWO-COMPONENT RESPONSE REGULATOR"/>
    <property type="match status" value="1"/>
</dbReference>
<dbReference type="CDD" id="cd17535">
    <property type="entry name" value="REC_NarL-like"/>
    <property type="match status" value="1"/>
</dbReference>
<keyword evidence="2" id="KW-0805">Transcription regulation</keyword>
<dbReference type="Pfam" id="PF00072">
    <property type="entry name" value="Response_reg"/>
    <property type="match status" value="1"/>
</dbReference>
<evidence type="ECO:0000256" key="2">
    <source>
        <dbReference type="ARBA" id="ARBA00023015"/>
    </source>
</evidence>
<keyword evidence="3" id="KW-0238">DNA-binding</keyword>
<dbReference type="SUPFAM" id="SSF46894">
    <property type="entry name" value="C-terminal effector domain of the bipartite response regulators"/>
    <property type="match status" value="1"/>
</dbReference>
<comment type="caution">
    <text evidence="8">The sequence shown here is derived from an EMBL/GenBank/DDBJ whole genome shotgun (WGS) entry which is preliminary data.</text>
</comment>
<evidence type="ECO:0000313" key="9">
    <source>
        <dbReference type="Proteomes" id="UP001293718"/>
    </source>
</evidence>
<accession>A0ABU5IF56</accession>
<dbReference type="PRINTS" id="PR00038">
    <property type="entry name" value="HTHLUXR"/>
</dbReference>
<dbReference type="Pfam" id="PF00196">
    <property type="entry name" value="GerE"/>
    <property type="match status" value="1"/>
</dbReference>
<sequence length="213" mass="22574">MTRIYLVDDHPIVRDGLRTVLQGAGHEVVGEGEDAERALADIAALQPQLLLLDLNLGARSGLELLGALKARAVGVRTLVLTMSALPRNVGEALRLGALGYVLKDSPTRELLAAVEAVAQGRRHLGPGVADLLVQELAAPAQDDPIALLSPRERQIARLVVQGRTSAAIGAQLKLSPSTVDTYRSRLMAKLGVGDVPALVRLALRTGLVEDDEE</sequence>
<evidence type="ECO:0000313" key="8">
    <source>
        <dbReference type="EMBL" id="MDZ5457597.1"/>
    </source>
</evidence>
<keyword evidence="9" id="KW-1185">Reference proteome</keyword>
<dbReference type="InterPro" id="IPR016032">
    <property type="entry name" value="Sig_transdc_resp-reg_C-effctor"/>
</dbReference>
<dbReference type="SMART" id="SM00421">
    <property type="entry name" value="HTH_LUXR"/>
    <property type="match status" value="1"/>
</dbReference>
<dbReference type="RefSeq" id="WP_322465876.1">
    <property type="nucleotide sequence ID" value="NZ_JAXOJX010000020.1"/>
</dbReference>
<dbReference type="PROSITE" id="PS00622">
    <property type="entry name" value="HTH_LUXR_1"/>
    <property type="match status" value="1"/>
</dbReference>
<evidence type="ECO:0000256" key="4">
    <source>
        <dbReference type="ARBA" id="ARBA00023163"/>
    </source>
</evidence>
<dbReference type="InterPro" id="IPR001789">
    <property type="entry name" value="Sig_transdc_resp-reg_receiver"/>
</dbReference>
<dbReference type="InterPro" id="IPR000792">
    <property type="entry name" value="Tscrpt_reg_LuxR_C"/>
</dbReference>
<dbReference type="PANTHER" id="PTHR43214:SF41">
    <property type="entry name" value="NITRATE_NITRITE RESPONSE REGULATOR PROTEIN NARP"/>
    <property type="match status" value="1"/>
</dbReference>
<dbReference type="Gene3D" id="3.40.50.2300">
    <property type="match status" value="1"/>
</dbReference>
<evidence type="ECO:0000259" key="7">
    <source>
        <dbReference type="PROSITE" id="PS50110"/>
    </source>
</evidence>
<dbReference type="InterPro" id="IPR039420">
    <property type="entry name" value="WalR-like"/>
</dbReference>
<evidence type="ECO:0000256" key="5">
    <source>
        <dbReference type="PROSITE-ProRule" id="PRU00169"/>
    </source>
</evidence>